<sequence>MPQPPRQGFSLIELLVTLAVLTILISTAMPALAEFIDRQRASAYLRQFSQHLAYARVAATSSNLPVQLCPYEEGECTTDWQRLPLQLNLLYPTPGEKKLLREIAPVYAAHSLSYNRSAVTFRRDGSLNGFENGTFYYCPQARYHWHYRMTLNQAGRGRLLQIDQPCPV</sequence>
<dbReference type="GO" id="GO:0015627">
    <property type="term" value="C:type II protein secretion system complex"/>
    <property type="evidence" value="ECO:0007669"/>
    <property type="project" value="InterPro"/>
</dbReference>
<evidence type="ECO:0000256" key="2">
    <source>
        <dbReference type="ARBA" id="ARBA00021549"/>
    </source>
</evidence>
<dbReference type="Pfam" id="PF07963">
    <property type="entry name" value="N_methyl"/>
    <property type="match status" value="1"/>
</dbReference>
<dbReference type="RefSeq" id="WP_173499472.1">
    <property type="nucleotide sequence ID" value="NZ_JABSOD010000001.1"/>
</dbReference>
<protein>
    <recommendedName>
        <fullName evidence="2">Type II secretion system protein H</fullName>
    </recommendedName>
    <alternativeName>
        <fullName evidence="10">General secretion pathway protein H</fullName>
    </alternativeName>
</protein>
<accession>A0A7Y5ANL7</accession>
<name>A0A7Y5ANL7_9GAMM</name>
<evidence type="ECO:0000256" key="5">
    <source>
        <dbReference type="ARBA" id="ARBA00022519"/>
    </source>
</evidence>
<evidence type="ECO:0000256" key="8">
    <source>
        <dbReference type="ARBA" id="ARBA00023136"/>
    </source>
</evidence>
<evidence type="ECO:0000256" key="9">
    <source>
        <dbReference type="ARBA" id="ARBA00025772"/>
    </source>
</evidence>
<dbReference type="InterPro" id="IPR012902">
    <property type="entry name" value="N_methyl_site"/>
</dbReference>
<reference evidence="12 13" key="1">
    <citation type="submission" date="2020-06" db="EMBL/GenBank/DDBJ databases">
        <title>Rheinheimera sp. nov., a marine bacterium isolated from coastal.</title>
        <authorList>
            <person name="Yu Q."/>
            <person name="Qi Y."/>
            <person name="Pu J."/>
        </authorList>
    </citation>
    <scope>NUCLEOTIDE SEQUENCE [LARGE SCALE GENOMIC DNA]</scope>
    <source>
        <strain evidence="12 13">YQF-2</strain>
    </source>
</reference>
<comment type="similarity">
    <text evidence="9">Belongs to the GSP H family.</text>
</comment>
<dbReference type="NCBIfam" id="TIGR02532">
    <property type="entry name" value="IV_pilin_GFxxxE"/>
    <property type="match status" value="1"/>
</dbReference>
<proteinExistence type="inferred from homology"/>
<keyword evidence="8" id="KW-0472">Membrane</keyword>
<gene>
    <name evidence="12" type="ORF">HRH59_01380</name>
</gene>
<comment type="subcellular location">
    <subcellularLocation>
        <location evidence="1">Cell inner membrane</location>
        <topology evidence="1">Single-pass membrane protein</topology>
    </subcellularLocation>
</comment>
<evidence type="ECO:0000313" key="13">
    <source>
        <dbReference type="Proteomes" id="UP000523161"/>
    </source>
</evidence>
<dbReference type="Pfam" id="PF12019">
    <property type="entry name" value="GspH"/>
    <property type="match status" value="1"/>
</dbReference>
<evidence type="ECO:0000259" key="11">
    <source>
        <dbReference type="Pfam" id="PF12019"/>
    </source>
</evidence>
<evidence type="ECO:0000256" key="10">
    <source>
        <dbReference type="ARBA" id="ARBA00030775"/>
    </source>
</evidence>
<keyword evidence="7" id="KW-1133">Transmembrane helix</keyword>
<evidence type="ECO:0000256" key="6">
    <source>
        <dbReference type="ARBA" id="ARBA00022692"/>
    </source>
</evidence>
<organism evidence="12 13">
    <name type="scientific">Rheinheimera lutimaris</name>
    <dbReference type="NCBI Taxonomy" id="2740584"/>
    <lineage>
        <taxon>Bacteria</taxon>
        <taxon>Pseudomonadati</taxon>
        <taxon>Pseudomonadota</taxon>
        <taxon>Gammaproteobacteria</taxon>
        <taxon>Chromatiales</taxon>
        <taxon>Chromatiaceae</taxon>
        <taxon>Rheinheimera</taxon>
    </lineage>
</organism>
<dbReference type="Proteomes" id="UP000523161">
    <property type="component" value="Unassembled WGS sequence"/>
</dbReference>
<keyword evidence="5" id="KW-0997">Cell inner membrane</keyword>
<dbReference type="EMBL" id="JABSOD010000001">
    <property type="protein sequence ID" value="NRQ41229.1"/>
    <property type="molecule type" value="Genomic_DNA"/>
</dbReference>
<dbReference type="SUPFAM" id="SSF54523">
    <property type="entry name" value="Pili subunits"/>
    <property type="match status" value="1"/>
</dbReference>
<dbReference type="AlphaFoldDB" id="A0A7Y5ANL7"/>
<evidence type="ECO:0000313" key="12">
    <source>
        <dbReference type="EMBL" id="NRQ41229.1"/>
    </source>
</evidence>
<dbReference type="InterPro" id="IPR045584">
    <property type="entry name" value="Pilin-like"/>
</dbReference>
<keyword evidence="4" id="KW-0488">Methylation</keyword>
<dbReference type="Gene3D" id="3.55.40.10">
    <property type="entry name" value="minor pseudopilin epsh domain"/>
    <property type="match status" value="1"/>
</dbReference>
<evidence type="ECO:0000256" key="3">
    <source>
        <dbReference type="ARBA" id="ARBA00022475"/>
    </source>
</evidence>
<comment type="caution">
    <text evidence="12">The sequence shown here is derived from an EMBL/GenBank/DDBJ whole genome shotgun (WGS) entry which is preliminary data.</text>
</comment>
<evidence type="ECO:0000256" key="7">
    <source>
        <dbReference type="ARBA" id="ARBA00022989"/>
    </source>
</evidence>
<dbReference type="InterPro" id="IPR022346">
    <property type="entry name" value="T2SS_GspH"/>
</dbReference>
<keyword evidence="13" id="KW-1185">Reference proteome</keyword>
<evidence type="ECO:0000256" key="1">
    <source>
        <dbReference type="ARBA" id="ARBA00004377"/>
    </source>
</evidence>
<feature type="domain" description="General secretion pathway GspH" evidence="11">
    <location>
        <begin position="46"/>
        <end position="155"/>
    </location>
</feature>
<keyword evidence="6" id="KW-0812">Transmembrane</keyword>
<keyword evidence="3" id="KW-1003">Cell membrane</keyword>
<evidence type="ECO:0000256" key="4">
    <source>
        <dbReference type="ARBA" id="ARBA00022481"/>
    </source>
</evidence>
<dbReference type="GO" id="GO:0005886">
    <property type="term" value="C:plasma membrane"/>
    <property type="evidence" value="ECO:0007669"/>
    <property type="project" value="UniProtKB-SubCell"/>
</dbReference>
<dbReference type="GO" id="GO:0015628">
    <property type="term" value="P:protein secretion by the type II secretion system"/>
    <property type="evidence" value="ECO:0007669"/>
    <property type="project" value="InterPro"/>
</dbReference>
<dbReference type="PROSITE" id="PS00409">
    <property type="entry name" value="PROKAR_NTER_METHYL"/>
    <property type="match status" value="1"/>
</dbReference>